<dbReference type="PANTHER" id="PTHR30069:SF29">
    <property type="entry name" value="HEMOGLOBIN AND HEMOGLOBIN-HAPTOGLOBIN-BINDING PROTEIN 1-RELATED"/>
    <property type="match status" value="1"/>
</dbReference>
<dbReference type="Gene3D" id="2.40.170.20">
    <property type="entry name" value="TonB-dependent receptor, beta-barrel domain"/>
    <property type="match status" value="1"/>
</dbReference>
<evidence type="ECO:0000256" key="9">
    <source>
        <dbReference type="ARBA" id="ARBA00023237"/>
    </source>
</evidence>
<dbReference type="PROSITE" id="PS52016">
    <property type="entry name" value="TONB_DEPENDENT_REC_3"/>
    <property type="match status" value="1"/>
</dbReference>
<keyword evidence="7 10" id="KW-0472">Membrane</keyword>
<name>A0ABZ3F5S8_9HELI</name>
<sequence length="684" mass="76146">METKIWHKCLGGGALASLLLGVGFTEEVYDLGRIEVMAKGEHKPVDTNSTLTNITAQDIANTSSQNVAEALRYMPGVFFQPATGQRGEPSIGIRGYSTTHIGLFIDGIPVHSIYDRQTDWAQFSTFGIAEINVSKGYTSPIYGMNTLGGAVNIVTSKPKDALELNAGYTSVSNNEDRAFAQVGTNMGKYYFQLGYAYDGRDSYNLSSKFTPTAYQPKAEKLNSYYTNHTLRVKAGFEPNENHEYSLNLIYQKGDKGGMFNANTGGNFWKWPHYDKITAYILGNSRFNDMLSLNSRIYYDRFYNELEMLGSLQANYENIGNSNAMGISIYDDYALGIIETLNIDFDENKNLKIGVNLKNDNINHTDKPLPGATGTNDNNKISDLSTSIFAEYAQSINDILRFALNGSYDRNDFLKGSSTNNKDLTSIKHLQGWTLQGIVYLSPTDWSTIYVNVGKKSKLPTLKDRYSTTWGNRTPSPDISPESAINYELGAKFDYESTHFSIAAFYNDINDILISVSDPTNSCLNGSQCSKLINAKEGYAYGAEVSLKQGFLDEKIVFSANYTYTERKATNASGSSYGVDGSRILDYPNHIGNASLLIAPLKQLDLIGLATFQSKQWYLLGSTRNPTGYAQNNDIFLLDVKLNYRPIEALQFSVGAYNLLDRNYYYGSGYYQPGRRILAGVEYKF</sequence>
<dbReference type="Gene3D" id="2.170.130.10">
    <property type="entry name" value="TonB-dependent receptor, plug domain"/>
    <property type="match status" value="1"/>
</dbReference>
<dbReference type="SUPFAM" id="SSF56935">
    <property type="entry name" value="Porins"/>
    <property type="match status" value="1"/>
</dbReference>
<feature type="domain" description="TonB-dependent receptor plug" evidence="13">
    <location>
        <begin position="45"/>
        <end position="150"/>
    </location>
</feature>
<dbReference type="EMBL" id="CP145316">
    <property type="protein sequence ID" value="XAM17538.1"/>
    <property type="molecule type" value="Genomic_DNA"/>
</dbReference>
<comment type="subcellular location">
    <subcellularLocation>
        <location evidence="1 10">Cell outer membrane</location>
        <topology evidence="1 10">Multi-pass membrane protein</topology>
    </subcellularLocation>
</comment>
<dbReference type="InterPro" id="IPR012910">
    <property type="entry name" value="Plug_dom"/>
</dbReference>
<keyword evidence="8 14" id="KW-0675">Receptor</keyword>
<evidence type="ECO:0000313" key="15">
    <source>
        <dbReference type="Proteomes" id="UP001434737"/>
    </source>
</evidence>
<keyword evidence="5" id="KW-0732">Signal</keyword>
<evidence type="ECO:0000256" key="5">
    <source>
        <dbReference type="ARBA" id="ARBA00022729"/>
    </source>
</evidence>
<evidence type="ECO:0000256" key="1">
    <source>
        <dbReference type="ARBA" id="ARBA00004571"/>
    </source>
</evidence>
<dbReference type="InterPro" id="IPR036942">
    <property type="entry name" value="Beta-barrel_TonB_sf"/>
</dbReference>
<reference evidence="14 15" key="1">
    <citation type="submission" date="2024-02" db="EMBL/GenBank/DDBJ databases">
        <title>Genome and pathogenicity analysis of Helicobacter mastomyrinus isolated from mice.</title>
        <authorList>
            <person name="Zhu L."/>
        </authorList>
    </citation>
    <scope>NUCLEOTIDE SEQUENCE [LARGE SCALE GENOMIC DNA]</scope>
    <source>
        <strain evidence="14 15">Hm-17</strain>
    </source>
</reference>
<keyword evidence="4 10" id="KW-0812">Transmembrane</keyword>
<evidence type="ECO:0000256" key="10">
    <source>
        <dbReference type="PROSITE-ProRule" id="PRU01360"/>
    </source>
</evidence>
<protein>
    <submittedName>
        <fullName evidence="14">TonB-dependent receptor</fullName>
    </submittedName>
</protein>
<proteinExistence type="inferred from homology"/>
<keyword evidence="3 10" id="KW-1134">Transmembrane beta strand</keyword>
<evidence type="ECO:0000313" key="14">
    <source>
        <dbReference type="EMBL" id="XAM17538.1"/>
    </source>
</evidence>
<evidence type="ECO:0000259" key="12">
    <source>
        <dbReference type="Pfam" id="PF00593"/>
    </source>
</evidence>
<organism evidence="14 15">
    <name type="scientific">Helicobacter mastomyrinus</name>
    <dbReference type="NCBI Taxonomy" id="287948"/>
    <lineage>
        <taxon>Bacteria</taxon>
        <taxon>Pseudomonadati</taxon>
        <taxon>Campylobacterota</taxon>
        <taxon>Epsilonproteobacteria</taxon>
        <taxon>Campylobacterales</taxon>
        <taxon>Helicobacteraceae</taxon>
        <taxon>Helicobacter</taxon>
    </lineage>
</organism>
<dbReference type="InterPro" id="IPR010917">
    <property type="entry name" value="TonB_rcpt_CS"/>
</dbReference>
<evidence type="ECO:0000259" key="13">
    <source>
        <dbReference type="Pfam" id="PF07715"/>
    </source>
</evidence>
<evidence type="ECO:0000256" key="11">
    <source>
        <dbReference type="RuleBase" id="RU003357"/>
    </source>
</evidence>
<keyword evidence="6 11" id="KW-0798">TonB box</keyword>
<evidence type="ECO:0000256" key="7">
    <source>
        <dbReference type="ARBA" id="ARBA00023136"/>
    </source>
</evidence>
<dbReference type="InterPro" id="IPR000531">
    <property type="entry name" value="Beta-barrel_TonB"/>
</dbReference>
<evidence type="ECO:0000256" key="6">
    <source>
        <dbReference type="ARBA" id="ARBA00023077"/>
    </source>
</evidence>
<keyword evidence="15" id="KW-1185">Reference proteome</keyword>
<dbReference type="InterPro" id="IPR039426">
    <property type="entry name" value="TonB-dep_rcpt-like"/>
</dbReference>
<comment type="similarity">
    <text evidence="10 11">Belongs to the TonB-dependent receptor family.</text>
</comment>
<dbReference type="PANTHER" id="PTHR30069">
    <property type="entry name" value="TONB-DEPENDENT OUTER MEMBRANE RECEPTOR"/>
    <property type="match status" value="1"/>
</dbReference>
<evidence type="ECO:0000256" key="8">
    <source>
        <dbReference type="ARBA" id="ARBA00023170"/>
    </source>
</evidence>
<gene>
    <name evidence="14" type="ORF">V3I05_07570</name>
</gene>
<dbReference type="Proteomes" id="UP001434737">
    <property type="component" value="Chromosome"/>
</dbReference>
<dbReference type="RefSeq" id="WP_343353195.1">
    <property type="nucleotide sequence ID" value="NZ_CP145316.1"/>
</dbReference>
<evidence type="ECO:0000256" key="2">
    <source>
        <dbReference type="ARBA" id="ARBA00022448"/>
    </source>
</evidence>
<dbReference type="CDD" id="cd01347">
    <property type="entry name" value="ligand_gated_channel"/>
    <property type="match status" value="1"/>
</dbReference>
<evidence type="ECO:0000256" key="3">
    <source>
        <dbReference type="ARBA" id="ARBA00022452"/>
    </source>
</evidence>
<accession>A0ABZ3F5S8</accession>
<keyword evidence="9 10" id="KW-0998">Cell outer membrane</keyword>
<dbReference type="InterPro" id="IPR037066">
    <property type="entry name" value="Plug_dom_sf"/>
</dbReference>
<feature type="domain" description="TonB-dependent receptor-like beta-barrel" evidence="12">
    <location>
        <begin position="250"/>
        <end position="658"/>
    </location>
</feature>
<evidence type="ECO:0000256" key="4">
    <source>
        <dbReference type="ARBA" id="ARBA00022692"/>
    </source>
</evidence>
<dbReference type="Pfam" id="PF00593">
    <property type="entry name" value="TonB_dep_Rec_b-barrel"/>
    <property type="match status" value="1"/>
</dbReference>
<keyword evidence="2 10" id="KW-0813">Transport</keyword>
<dbReference type="PROSITE" id="PS01156">
    <property type="entry name" value="TONB_DEPENDENT_REC_2"/>
    <property type="match status" value="1"/>
</dbReference>
<dbReference type="Pfam" id="PF07715">
    <property type="entry name" value="Plug"/>
    <property type="match status" value="1"/>
</dbReference>